<feature type="chain" id="PRO_5046277260" evidence="1">
    <location>
        <begin position="20"/>
        <end position="177"/>
    </location>
</feature>
<dbReference type="RefSeq" id="WP_346247153.1">
    <property type="nucleotide sequence ID" value="NZ_JBDIZK010000007.1"/>
</dbReference>
<dbReference type="EMBL" id="JBDIZK010000007">
    <property type="protein sequence ID" value="MEN3748141.1"/>
    <property type="molecule type" value="Genomic_DNA"/>
</dbReference>
<keyword evidence="3" id="KW-1185">Reference proteome</keyword>
<gene>
    <name evidence="2" type="ORF">TPR58_13275</name>
</gene>
<feature type="signal peptide" evidence="1">
    <location>
        <begin position="1"/>
        <end position="19"/>
    </location>
</feature>
<dbReference type="Proteomes" id="UP001427805">
    <property type="component" value="Unassembled WGS sequence"/>
</dbReference>
<name>A0ABV0BB85_9SPHN</name>
<proteinExistence type="predicted"/>
<comment type="caution">
    <text evidence="2">The sequence shown here is derived from an EMBL/GenBank/DDBJ whole genome shotgun (WGS) entry which is preliminary data.</text>
</comment>
<protein>
    <submittedName>
        <fullName evidence="2">DUF3617 domain-containing protein</fullName>
    </submittedName>
</protein>
<keyword evidence="1" id="KW-0732">Signal</keyword>
<dbReference type="InterPro" id="IPR022061">
    <property type="entry name" value="DUF3617"/>
</dbReference>
<dbReference type="Pfam" id="PF12276">
    <property type="entry name" value="DUF3617"/>
    <property type="match status" value="1"/>
</dbReference>
<dbReference type="PROSITE" id="PS51257">
    <property type="entry name" value="PROKAR_LIPOPROTEIN"/>
    <property type="match status" value="1"/>
</dbReference>
<evidence type="ECO:0000313" key="3">
    <source>
        <dbReference type="Proteomes" id="UP001427805"/>
    </source>
</evidence>
<organism evidence="2 3">
    <name type="scientific">Sphingomonas rustica</name>
    <dbReference type="NCBI Taxonomy" id="3103142"/>
    <lineage>
        <taxon>Bacteria</taxon>
        <taxon>Pseudomonadati</taxon>
        <taxon>Pseudomonadota</taxon>
        <taxon>Alphaproteobacteria</taxon>
        <taxon>Sphingomonadales</taxon>
        <taxon>Sphingomonadaceae</taxon>
        <taxon>Sphingomonas</taxon>
    </lineage>
</organism>
<evidence type="ECO:0000256" key="1">
    <source>
        <dbReference type="SAM" id="SignalP"/>
    </source>
</evidence>
<accession>A0ABV0BB85</accession>
<sequence length="177" mass="18534">MYRFVLAPVALALALSACNKEPEVSMTNASAEDVAKAAKAAAPKMKGGQWELKTEIVSVEMPGAPAGVADSMKKQGANTVSQCFTDEQLNSQGGAMGKMGDSCKFADFKMGDGSMSGTTTCKLPQGEATSKVKGTYADDKFDYETETSSSMPGGQSMKMTMKIAGRRTGDCTPPKTN</sequence>
<evidence type="ECO:0000313" key="2">
    <source>
        <dbReference type="EMBL" id="MEN3748141.1"/>
    </source>
</evidence>
<reference evidence="2 3" key="1">
    <citation type="submission" date="2024-05" db="EMBL/GenBank/DDBJ databases">
        <title>Sphingomonas sp. HF-S3 16S ribosomal RNA gene Genome sequencing and assembly.</title>
        <authorList>
            <person name="Lee H."/>
        </authorList>
    </citation>
    <scope>NUCLEOTIDE SEQUENCE [LARGE SCALE GENOMIC DNA]</scope>
    <source>
        <strain evidence="2 3">HF-S3</strain>
    </source>
</reference>